<feature type="compositionally biased region" description="Basic and acidic residues" evidence="5">
    <location>
        <begin position="234"/>
        <end position="273"/>
    </location>
</feature>
<keyword evidence="1" id="KW-0227">DNA damage</keyword>
<dbReference type="InterPro" id="IPR003265">
    <property type="entry name" value="HhH-GPD_domain"/>
</dbReference>
<dbReference type="GO" id="GO:0006285">
    <property type="term" value="P:base-excision repair, AP site formation"/>
    <property type="evidence" value="ECO:0007669"/>
    <property type="project" value="TreeGrafter"/>
</dbReference>
<keyword evidence="2" id="KW-0378">Hydrolase</keyword>
<feature type="region of interest" description="Disordered" evidence="5">
    <location>
        <begin position="1"/>
        <end position="53"/>
    </location>
</feature>
<dbReference type="Pfam" id="PF00730">
    <property type="entry name" value="HhH-GPD"/>
    <property type="match status" value="1"/>
</dbReference>
<dbReference type="eggNOG" id="KOG1921">
    <property type="taxonomic scope" value="Eukaryota"/>
</dbReference>
<organism evidence="7 8">
    <name type="scientific">Ectocarpus siliculosus</name>
    <name type="common">Brown alga</name>
    <name type="synonym">Conferva siliculosa</name>
    <dbReference type="NCBI Taxonomy" id="2880"/>
    <lineage>
        <taxon>Eukaryota</taxon>
        <taxon>Sar</taxon>
        <taxon>Stramenopiles</taxon>
        <taxon>Ochrophyta</taxon>
        <taxon>PX clade</taxon>
        <taxon>Phaeophyceae</taxon>
        <taxon>Ectocarpales</taxon>
        <taxon>Ectocarpaceae</taxon>
        <taxon>Ectocarpus</taxon>
    </lineage>
</organism>
<dbReference type="InterPro" id="IPR011257">
    <property type="entry name" value="DNA_glycosylase"/>
</dbReference>
<evidence type="ECO:0000256" key="4">
    <source>
        <dbReference type="ARBA" id="ARBA00023295"/>
    </source>
</evidence>
<dbReference type="GO" id="GO:0000703">
    <property type="term" value="F:oxidized pyrimidine nucleobase lesion DNA N-glycosylase activity"/>
    <property type="evidence" value="ECO:0007669"/>
    <property type="project" value="TreeGrafter"/>
</dbReference>
<evidence type="ECO:0000259" key="6">
    <source>
        <dbReference type="Pfam" id="PF00730"/>
    </source>
</evidence>
<dbReference type="GO" id="GO:0006289">
    <property type="term" value="P:nucleotide-excision repair"/>
    <property type="evidence" value="ECO:0007669"/>
    <property type="project" value="TreeGrafter"/>
</dbReference>
<feature type="region of interest" description="Disordered" evidence="5">
    <location>
        <begin position="216"/>
        <end position="315"/>
    </location>
</feature>
<dbReference type="PANTHER" id="PTHR43286">
    <property type="entry name" value="ENDONUCLEASE III-LIKE PROTEIN 1"/>
    <property type="match status" value="1"/>
</dbReference>
<dbReference type="EMBL" id="FN649729">
    <property type="protein sequence ID" value="CBJ29215.1"/>
    <property type="molecule type" value="Genomic_DNA"/>
</dbReference>
<dbReference type="EMBL" id="FN647986">
    <property type="protein sequence ID" value="CBJ29215.1"/>
    <property type="molecule type" value="Genomic_DNA"/>
</dbReference>
<evidence type="ECO:0000256" key="2">
    <source>
        <dbReference type="ARBA" id="ARBA00022801"/>
    </source>
</evidence>
<dbReference type="PANTHER" id="PTHR43286:SF1">
    <property type="entry name" value="ENDONUCLEASE III-LIKE PROTEIN 1"/>
    <property type="match status" value="1"/>
</dbReference>
<dbReference type="OrthoDB" id="10450887at2759"/>
<proteinExistence type="predicted"/>
<evidence type="ECO:0000313" key="8">
    <source>
        <dbReference type="Proteomes" id="UP000002630"/>
    </source>
</evidence>
<protein>
    <recommendedName>
        <fullName evidence="6">HhH-GPD domain-containing protein</fullName>
    </recommendedName>
</protein>
<dbReference type="Proteomes" id="UP000002630">
    <property type="component" value="Linkage Group LG04"/>
</dbReference>
<name>D7FJW7_ECTSI</name>
<evidence type="ECO:0000313" key="7">
    <source>
        <dbReference type="EMBL" id="CBJ29215.1"/>
    </source>
</evidence>
<keyword evidence="3" id="KW-0234">DNA repair</keyword>
<gene>
    <name evidence="7" type="ORF">Esi_0138_0051</name>
</gene>
<reference evidence="7 8" key="1">
    <citation type="journal article" date="2010" name="Nature">
        <title>The Ectocarpus genome and the independent evolution of multicellularity in brown algae.</title>
        <authorList>
            <person name="Cock J.M."/>
            <person name="Sterck L."/>
            <person name="Rouze P."/>
            <person name="Scornet D."/>
            <person name="Allen A.E."/>
            <person name="Amoutzias G."/>
            <person name="Anthouard V."/>
            <person name="Artiguenave F."/>
            <person name="Aury J.M."/>
            <person name="Badger J.H."/>
            <person name="Beszteri B."/>
            <person name="Billiau K."/>
            <person name="Bonnet E."/>
            <person name="Bothwell J.H."/>
            <person name="Bowler C."/>
            <person name="Boyen C."/>
            <person name="Brownlee C."/>
            <person name="Carrano C.J."/>
            <person name="Charrier B."/>
            <person name="Cho G.Y."/>
            <person name="Coelho S.M."/>
            <person name="Collen J."/>
            <person name="Corre E."/>
            <person name="Da Silva C."/>
            <person name="Delage L."/>
            <person name="Delaroque N."/>
            <person name="Dittami S.M."/>
            <person name="Doulbeau S."/>
            <person name="Elias M."/>
            <person name="Farnham G."/>
            <person name="Gachon C.M."/>
            <person name="Gschloessl B."/>
            <person name="Heesch S."/>
            <person name="Jabbari K."/>
            <person name="Jubin C."/>
            <person name="Kawai H."/>
            <person name="Kimura K."/>
            <person name="Kloareg B."/>
            <person name="Kupper F.C."/>
            <person name="Lang D."/>
            <person name="Le Bail A."/>
            <person name="Leblanc C."/>
            <person name="Lerouge P."/>
            <person name="Lohr M."/>
            <person name="Lopez P.J."/>
            <person name="Martens C."/>
            <person name="Maumus F."/>
            <person name="Michel G."/>
            <person name="Miranda-Saavedra D."/>
            <person name="Morales J."/>
            <person name="Moreau H."/>
            <person name="Motomura T."/>
            <person name="Nagasato C."/>
            <person name="Napoli C.A."/>
            <person name="Nelson D.R."/>
            <person name="Nyvall-Collen P."/>
            <person name="Peters A.F."/>
            <person name="Pommier C."/>
            <person name="Potin P."/>
            <person name="Poulain J."/>
            <person name="Quesneville H."/>
            <person name="Read B."/>
            <person name="Rensing S.A."/>
            <person name="Ritter A."/>
            <person name="Rousvoal S."/>
            <person name="Samanta M."/>
            <person name="Samson G."/>
            <person name="Schroeder D.C."/>
            <person name="Segurens B."/>
            <person name="Strittmatter M."/>
            <person name="Tonon T."/>
            <person name="Tregear J.W."/>
            <person name="Valentin K."/>
            <person name="von Dassow P."/>
            <person name="Yamagishi T."/>
            <person name="Van de Peer Y."/>
            <person name="Wincker P."/>
        </authorList>
    </citation>
    <scope>NUCLEOTIDE SEQUENCE [LARGE SCALE GENOMIC DNA]</scope>
    <source>
        <strain evidence="8">Ec32 / CCAP1310/4</strain>
    </source>
</reference>
<dbReference type="GO" id="GO:0003906">
    <property type="term" value="F:DNA-(apurinic or apyrimidinic site) endonuclease activity"/>
    <property type="evidence" value="ECO:0007669"/>
    <property type="project" value="TreeGrafter"/>
</dbReference>
<dbReference type="Gene3D" id="1.10.340.30">
    <property type="entry name" value="Hypothetical protein, domain 2"/>
    <property type="match status" value="1"/>
</dbReference>
<dbReference type="GO" id="GO:0005634">
    <property type="term" value="C:nucleus"/>
    <property type="evidence" value="ECO:0007669"/>
    <property type="project" value="TreeGrafter"/>
</dbReference>
<accession>D7FJW7</accession>
<keyword evidence="8" id="KW-1185">Reference proteome</keyword>
<feature type="domain" description="HhH-GPD" evidence="6">
    <location>
        <begin position="111"/>
        <end position="192"/>
    </location>
</feature>
<feature type="compositionally biased region" description="Basic and acidic residues" evidence="5">
    <location>
        <begin position="298"/>
        <end position="315"/>
    </location>
</feature>
<sequence length="315" mass="34136">MSMDSSEITCGGSDDGHEMNPFASFAFGGGASEPPTLAARPPGAKRKKNTDCVATPTTVARTGEKPEKKKGCKAENVGELSPEELRVFRKRWRGMADRGACVEDQRFQVLVGAVLSSRAQVSVVDEGLSRLRARSGGLTAAEMAEVGQDDLADVLRHVHWNKAKAKHIRESASIIVRRHRGVVPRRRAELLALPGVGPALVEILLNVFDSWDKDDKTESGRQLVDLTGGVDGDSTDRDGGDDKGPSHGERIKDEEPTTQRKRIEDQDGEDGKQGADQGVTGPEPVKNDIALVDEDAPLTERRKKEALENKDDTDV</sequence>
<keyword evidence="4" id="KW-0326">Glycosidase</keyword>
<dbReference type="OMA" id="ATNSCAQ"/>
<evidence type="ECO:0000256" key="3">
    <source>
        <dbReference type="ARBA" id="ARBA00023204"/>
    </source>
</evidence>
<dbReference type="InParanoid" id="D7FJW7"/>
<evidence type="ECO:0000256" key="1">
    <source>
        <dbReference type="ARBA" id="ARBA00022763"/>
    </source>
</evidence>
<evidence type="ECO:0000256" key="5">
    <source>
        <dbReference type="SAM" id="MobiDB-lite"/>
    </source>
</evidence>
<dbReference type="STRING" id="2880.D7FJW7"/>
<dbReference type="SUPFAM" id="SSF48150">
    <property type="entry name" value="DNA-glycosylase"/>
    <property type="match status" value="1"/>
</dbReference>
<dbReference type="AlphaFoldDB" id="D7FJW7"/>
<dbReference type="CDD" id="cd00056">
    <property type="entry name" value="ENDO3c"/>
    <property type="match status" value="1"/>
</dbReference>